<feature type="domain" description="Ig-like" evidence="18">
    <location>
        <begin position="134"/>
        <end position="244"/>
    </location>
</feature>
<evidence type="ECO:0000256" key="17">
    <source>
        <dbReference type="SAM" id="SignalP"/>
    </source>
</evidence>
<accession>A0A9J8CZU4</accession>
<evidence type="ECO:0000256" key="13">
    <source>
        <dbReference type="ARBA" id="ARBA00023180"/>
    </source>
</evidence>
<dbReference type="InterPro" id="IPR003598">
    <property type="entry name" value="Ig_sub2"/>
</dbReference>
<dbReference type="GO" id="GO:0048513">
    <property type="term" value="P:animal organ development"/>
    <property type="evidence" value="ECO:0007669"/>
    <property type="project" value="UniProtKB-ARBA"/>
</dbReference>
<keyword evidence="6 17" id="KW-0732">Signal</keyword>
<evidence type="ECO:0000256" key="7">
    <source>
        <dbReference type="ARBA" id="ARBA00022737"/>
    </source>
</evidence>
<dbReference type="PANTHER" id="PTHR25466">
    <property type="entry name" value="T-LYMPHOCYTE ACTIVATION ANTIGEN"/>
    <property type="match status" value="1"/>
</dbReference>
<dbReference type="InterPro" id="IPR013783">
    <property type="entry name" value="Ig-like_fold"/>
</dbReference>
<dbReference type="FunFam" id="2.60.40.10:FF:000142">
    <property type="entry name" value="V-set domain-containing T-cell activation inhibitor 1"/>
    <property type="match status" value="5"/>
</dbReference>
<dbReference type="GO" id="GO:0031295">
    <property type="term" value="P:T cell costimulation"/>
    <property type="evidence" value="ECO:0007669"/>
    <property type="project" value="TreeGrafter"/>
</dbReference>
<dbReference type="SUPFAM" id="SSF48371">
    <property type="entry name" value="ARM repeat"/>
    <property type="match status" value="1"/>
</dbReference>
<dbReference type="GO" id="GO:0071222">
    <property type="term" value="P:cellular response to lipopolysaccharide"/>
    <property type="evidence" value="ECO:0007669"/>
    <property type="project" value="TreeGrafter"/>
</dbReference>
<evidence type="ECO:0000256" key="3">
    <source>
        <dbReference type="ARBA" id="ARBA00022448"/>
    </source>
</evidence>
<keyword evidence="8" id="KW-0653">Protein transport</keyword>
<dbReference type="GeneTree" id="ENSGT01050000244891"/>
<proteinExistence type="inferred from homology"/>
<dbReference type="InterPro" id="IPR007110">
    <property type="entry name" value="Ig-like_dom"/>
</dbReference>
<reference evidence="19" key="2">
    <citation type="submission" date="2025-09" db="UniProtKB">
        <authorList>
            <consortium name="Ensembl"/>
        </authorList>
    </citation>
    <scope>IDENTIFICATION</scope>
</reference>
<feature type="transmembrane region" description="Helical" evidence="16">
    <location>
        <begin position="764"/>
        <end position="789"/>
    </location>
</feature>
<feature type="domain" description="Ig-like" evidence="18">
    <location>
        <begin position="397"/>
        <end position="511"/>
    </location>
</feature>
<feature type="transmembrane region" description="Helical" evidence="16">
    <location>
        <begin position="927"/>
        <end position="952"/>
    </location>
</feature>
<feature type="domain" description="Ig-like" evidence="18">
    <location>
        <begin position="33"/>
        <end position="132"/>
    </location>
</feature>
<dbReference type="InterPro" id="IPR011989">
    <property type="entry name" value="ARM-like"/>
</dbReference>
<dbReference type="GO" id="GO:0009897">
    <property type="term" value="C:external side of plasma membrane"/>
    <property type="evidence" value="ECO:0007669"/>
    <property type="project" value="TreeGrafter"/>
</dbReference>
<evidence type="ECO:0000256" key="11">
    <source>
        <dbReference type="ARBA" id="ARBA00023157"/>
    </source>
</evidence>
<dbReference type="GO" id="GO:0015031">
    <property type="term" value="P:protein transport"/>
    <property type="evidence" value="ECO:0007669"/>
    <property type="project" value="UniProtKB-KW"/>
</dbReference>
<dbReference type="SUPFAM" id="SSF48726">
    <property type="entry name" value="Immunoglobulin"/>
    <property type="match status" value="5"/>
</dbReference>
<keyword evidence="10 16" id="KW-0472">Membrane</keyword>
<feature type="transmembrane region" description="Helical" evidence="16">
    <location>
        <begin position="255"/>
        <end position="277"/>
    </location>
</feature>
<dbReference type="InterPro" id="IPR003599">
    <property type="entry name" value="Ig_sub"/>
</dbReference>
<keyword evidence="11" id="KW-1015">Disulfide bond</keyword>
<evidence type="ECO:0000256" key="9">
    <source>
        <dbReference type="ARBA" id="ARBA00022989"/>
    </source>
</evidence>
<feature type="transmembrane region" description="Helical" evidence="16">
    <location>
        <begin position="892"/>
        <end position="915"/>
    </location>
</feature>
<dbReference type="InterPro" id="IPR000225">
    <property type="entry name" value="Armadillo"/>
</dbReference>
<keyword evidence="20" id="KW-1185">Reference proteome</keyword>
<dbReference type="Pfam" id="PF07686">
    <property type="entry name" value="V-set"/>
    <property type="match status" value="5"/>
</dbReference>
<keyword evidence="7" id="KW-0677">Repeat</keyword>
<sequence>MRGSSCVLMSVLLMIADGLIVKGPSGPLVAPLGSSVVLPCSVDELLSVKDLEVEWKRTDSETLVHLYQDGESRPEAQQQDYQDRAHFFTDQIQHGNFSLRLDNLRAEDEGQYKCKVYIQQESSETVVEIKVNAERLRVSGSDQHISASVGEDVTLNCSVDSHIPPEDFEEVSWKKTDEGIQVLLYQDNEAHSSNERYIDRVELFPAEIPKGNFSLRLKSVRTEDKGVYMCEVFAGGLSANATVVLERLGFSASHIMMLILCISASGSALLLFCLIYCRSPTKGLFGQQTYEYYFDLGSSVVMPCHVDERLLKEKLKVEWRRKDTKTLVHLYEDGASPSEKQHKDYQDRAHFFTDDTQHGNFSLRLDNLRAEDAGEYICTVHSDLSTVTRTAETSLVPQFEVKGSSDDQTVLLGDSVVLPCEVDKSLLQNSLKVEWRRTDSETLVHLYEDGESRPKKQHKDYHHRAHFITDEIKEGNFSIRLEKLRAEDAGKYTCKVYSDQDCVYSADAELEILGFDVQCSRHTLAPLGSSVVLPSYPGEPLSLEDLKVEWEKADATVHLYQDGESRAEEQDEDYQNRAHFFTDQIEHGDFSLRLDDLRAEDEGEYTCTVYSQQDSVFSAETNLELRLLETVFRLQMFLVFCPNVLMFLAFVLWGVSEGSLFESVSCCALYFLRPLTLLWTAPYINNFTGNIKTWVQNYSSRAEYIVFSAVFYSVLFKSAVDKSLNYAGFEGVMIIILFVIVILFTLFYIIFLLLRLIGKSSQRVITIFIVLANISFDVLPSLQFILLFYSFGSARGGLIIVAVLPVFSTVTRYDWNTVCGQKMGCSPAVRRSVWLTLMMLVNAVLVYFYITALENEKDRVGWACVIVFLQSLWALVNFTWSFDDYDLPRVVAVYVFGSVGVVLLNSVALMTELILKTVNGEGATGDMRIIVFSSEFLFILILMILMVFKPWITPCLQSCSQNTSLEAIVQNATSDNQGIQLSAVQAARKLLSSDRNPPIDDLNKSGILPILVHCLDQDDNPSLQFEAAWALTNIASGTSEQTQAVVQSNAVPLFLRLLHSPHQNVCEQAVWALGNIIGDGPQCRDYVISLGVVEPLLSFISPSITITFLRNVTWVMVNLCRHKDPPLPMKTIQEILPALCVLIHHTDVKILVDTVWALSYLTDAGNEQIQMVIDSGIVPYLVPLLSHQEVKVQTAALRAVGNIVTGTDEQTQVVLNCDALGHFPALLTHPKEKINKEAVWFLSNITAGNQQQVQAVIDASLVPMIVLLLDKGDFGTQKEAVWAISNLTISGRKEQVAYLIQQQVIPPFCNLLTVKDAQVVQVVLDGLSNILKMADDEAETISNLIEECGGLEKIEQLQNHENEDIYKLAYEIIDQFFSSDDIDEDSYLVPEDTASTLLPTCQQKGSSSRRDGKPGDLFVMQHSVQH</sequence>
<evidence type="ECO:0000259" key="18">
    <source>
        <dbReference type="PROSITE" id="PS50835"/>
    </source>
</evidence>
<evidence type="ECO:0000256" key="10">
    <source>
        <dbReference type="ARBA" id="ARBA00023136"/>
    </source>
</evidence>
<keyword evidence="3" id="KW-0813">Transport</keyword>
<feature type="repeat" description="ARM" evidence="15">
    <location>
        <begin position="1006"/>
        <end position="1050"/>
    </location>
</feature>
<dbReference type="SMART" id="SM00185">
    <property type="entry name" value="ARM"/>
    <property type="match status" value="8"/>
</dbReference>
<evidence type="ECO:0000256" key="15">
    <source>
        <dbReference type="PROSITE-ProRule" id="PRU00259"/>
    </source>
</evidence>
<dbReference type="FunFam" id="1.25.10.10:FF:000009">
    <property type="entry name" value="Importin subunit alpha"/>
    <property type="match status" value="1"/>
</dbReference>
<keyword evidence="12" id="KW-0675">Receptor</keyword>
<evidence type="ECO:0000256" key="2">
    <source>
        <dbReference type="ARBA" id="ARBA00010394"/>
    </source>
</evidence>
<reference evidence="19" key="1">
    <citation type="submission" date="2025-08" db="UniProtKB">
        <authorList>
            <consortium name="Ensembl"/>
        </authorList>
    </citation>
    <scope>IDENTIFICATION</scope>
</reference>
<dbReference type="GO" id="GO:0007166">
    <property type="term" value="P:cell surface receptor signaling pathway"/>
    <property type="evidence" value="ECO:0007669"/>
    <property type="project" value="TreeGrafter"/>
</dbReference>
<dbReference type="GO" id="GO:0042130">
    <property type="term" value="P:negative regulation of T cell proliferation"/>
    <property type="evidence" value="ECO:0007669"/>
    <property type="project" value="TreeGrafter"/>
</dbReference>
<feature type="domain" description="Ig-like" evidence="18">
    <location>
        <begin position="517"/>
        <end position="624"/>
    </location>
</feature>
<dbReference type="GO" id="GO:0005634">
    <property type="term" value="C:nucleus"/>
    <property type="evidence" value="ECO:0007669"/>
    <property type="project" value="UniProtKB-ARBA"/>
</dbReference>
<evidence type="ECO:0000256" key="1">
    <source>
        <dbReference type="ARBA" id="ARBA00004251"/>
    </source>
</evidence>
<protein>
    <recommendedName>
        <fullName evidence="18">Ig-like domain-containing protein</fullName>
    </recommendedName>
</protein>
<evidence type="ECO:0000313" key="19">
    <source>
        <dbReference type="Ensembl" id="ENSCCRP00000175269.1"/>
    </source>
</evidence>
<evidence type="ECO:0000256" key="12">
    <source>
        <dbReference type="ARBA" id="ARBA00023170"/>
    </source>
</evidence>
<evidence type="ECO:0000256" key="8">
    <source>
        <dbReference type="ARBA" id="ARBA00022927"/>
    </source>
</evidence>
<feature type="transmembrane region" description="Helical" evidence="16">
    <location>
        <begin position="636"/>
        <end position="655"/>
    </location>
</feature>
<comment type="subcellular location">
    <subcellularLocation>
        <location evidence="1">Cell membrane</location>
        <topology evidence="1">Single-pass type I membrane protein</topology>
    </subcellularLocation>
</comment>
<feature type="domain" description="Ig-like" evidence="18">
    <location>
        <begin position="280"/>
        <end position="394"/>
    </location>
</feature>
<dbReference type="PROSITE" id="PS50835">
    <property type="entry name" value="IG_LIKE"/>
    <property type="match status" value="5"/>
</dbReference>
<dbReference type="SMART" id="SM00408">
    <property type="entry name" value="IGc2"/>
    <property type="match status" value="4"/>
</dbReference>
<feature type="chain" id="PRO_5039936538" description="Ig-like domain-containing protein" evidence="17">
    <location>
        <begin position="19"/>
        <end position="1426"/>
    </location>
</feature>
<dbReference type="InterPro" id="IPR016024">
    <property type="entry name" value="ARM-type_fold"/>
</dbReference>
<evidence type="ECO:0000256" key="14">
    <source>
        <dbReference type="ARBA" id="ARBA00023319"/>
    </source>
</evidence>
<evidence type="ECO:0000256" key="5">
    <source>
        <dbReference type="ARBA" id="ARBA00022692"/>
    </source>
</evidence>
<evidence type="ECO:0000256" key="4">
    <source>
        <dbReference type="ARBA" id="ARBA00022475"/>
    </source>
</evidence>
<keyword evidence="5 16" id="KW-0812">Transmembrane</keyword>
<evidence type="ECO:0000256" key="16">
    <source>
        <dbReference type="SAM" id="Phobius"/>
    </source>
</evidence>
<dbReference type="PANTHER" id="PTHR25466:SF14">
    <property type="entry name" value="BUTYROPHILIN SUBFAMILY 2 MEMBER A2-LIKE-RELATED"/>
    <property type="match status" value="1"/>
</dbReference>
<keyword evidence="13" id="KW-0325">Glycoprotein</keyword>
<dbReference type="Proteomes" id="UP001108240">
    <property type="component" value="Unplaced"/>
</dbReference>
<feature type="transmembrane region" description="Helical" evidence="16">
    <location>
        <begin position="860"/>
        <end position="880"/>
    </location>
</feature>
<dbReference type="SMART" id="SM00406">
    <property type="entry name" value="IGv"/>
    <property type="match status" value="5"/>
</dbReference>
<evidence type="ECO:0000313" key="20">
    <source>
        <dbReference type="Proteomes" id="UP001108240"/>
    </source>
</evidence>
<feature type="transmembrane region" description="Helical" evidence="16">
    <location>
        <begin position="732"/>
        <end position="758"/>
    </location>
</feature>
<dbReference type="InterPro" id="IPR013106">
    <property type="entry name" value="Ig_V-set"/>
</dbReference>
<dbReference type="Gene3D" id="2.60.40.10">
    <property type="entry name" value="Immunoglobulins"/>
    <property type="match status" value="5"/>
</dbReference>
<comment type="similarity">
    <text evidence="2">Belongs to the importin alpha family.</text>
</comment>
<dbReference type="Pfam" id="PF00514">
    <property type="entry name" value="Arm"/>
    <property type="match status" value="8"/>
</dbReference>
<keyword evidence="9 16" id="KW-1133">Transmembrane helix</keyword>
<name>A0A9J8CZU4_CYPCA</name>
<dbReference type="GO" id="GO:0006955">
    <property type="term" value="P:immune response"/>
    <property type="evidence" value="ECO:0007669"/>
    <property type="project" value="TreeGrafter"/>
</dbReference>
<keyword evidence="14" id="KW-0393">Immunoglobulin domain</keyword>
<dbReference type="InterPro" id="IPR051713">
    <property type="entry name" value="T-cell_Activation_Regulation"/>
</dbReference>
<organism evidence="19 20">
    <name type="scientific">Cyprinus carpio carpio</name>
    <dbReference type="NCBI Taxonomy" id="630221"/>
    <lineage>
        <taxon>Eukaryota</taxon>
        <taxon>Metazoa</taxon>
        <taxon>Chordata</taxon>
        <taxon>Craniata</taxon>
        <taxon>Vertebrata</taxon>
        <taxon>Euteleostomi</taxon>
        <taxon>Actinopterygii</taxon>
        <taxon>Neopterygii</taxon>
        <taxon>Teleostei</taxon>
        <taxon>Ostariophysi</taxon>
        <taxon>Cypriniformes</taxon>
        <taxon>Cyprinidae</taxon>
        <taxon>Cyprininae</taxon>
        <taxon>Cyprinus</taxon>
    </lineage>
</organism>
<feature type="transmembrane region" description="Helical" evidence="16">
    <location>
        <begin position="833"/>
        <end position="853"/>
    </location>
</feature>
<dbReference type="GO" id="GO:0042102">
    <property type="term" value="P:positive regulation of T cell proliferation"/>
    <property type="evidence" value="ECO:0007669"/>
    <property type="project" value="TreeGrafter"/>
</dbReference>
<dbReference type="SMART" id="SM00409">
    <property type="entry name" value="IG"/>
    <property type="match status" value="5"/>
</dbReference>
<dbReference type="InterPro" id="IPR036179">
    <property type="entry name" value="Ig-like_dom_sf"/>
</dbReference>
<feature type="repeat" description="ARM" evidence="15">
    <location>
        <begin position="1049"/>
        <end position="1076"/>
    </location>
</feature>
<dbReference type="Ensembl" id="ENSCCRT00000122631.1">
    <property type="protein sequence ID" value="ENSCCRP00000175269.1"/>
    <property type="gene ID" value="ENSCCRG00000075411.1"/>
</dbReference>
<keyword evidence="4" id="KW-1003">Cell membrane</keyword>
<dbReference type="PROSITE" id="PS50176">
    <property type="entry name" value="ARM_REPEAT"/>
    <property type="match status" value="2"/>
</dbReference>
<dbReference type="InterPro" id="IPR032413">
    <property type="entry name" value="Arm_3"/>
</dbReference>
<feature type="signal peptide" evidence="17">
    <location>
        <begin position="1"/>
        <end position="18"/>
    </location>
</feature>
<dbReference type="Gene3D" id="1.25.10.10">
    <property type="entry name" value="Leucine-rich Repeat Variant"/>
    <property type="match status" value="1"/>
</dbReference>
<evidence type="ECO:0000256" key="6">
    <source>
        <dbReference type="ARBA" id="ARBA00022729"/>
    </source>
</evidence>
<dbReference type="Pfam" id="PF16186">
    <property type="entry name" value="Arm_3"/>
    <property type="match status" value="1"/>
</dbReference>